<evidence type="ECO:0000313" key="2">
    <source>
        <dbReference type="Proteomes" id="UP000050277"/>
    </source>
</evidence>
<sequence length="159" mass="18133">MSAAVSWSAALSISKDLNPRTGIKTYSIGKVQQQVFGIRKTSILAWGLKLMGNIGSSIPNVIRNTSILARGLKRGNSINGERWVDSKHLNPREGIKTNPRRSHFRNRRRFHSKHLNPREGIKTVAFERIRKPDKYIRKTAILARGLKRRTQAKDRARRA</sequence>
<dbReference type="AlphaFoldDB" id="A0A0N8GRC9"/>
<evidence type="ECO:0000313" key="1">
    <source>
        <dbReference type="EMBL" id="KPL86146.1"/>
    </source>
</evidence>
<reference evidence="1 2" key="1">
    <citation type="submission" date="2015-07" db="EMBL/GenBank/DDBJ databases">
        <title>Whole genome sequence of Herpetosiphon geysericola DSM 7119.</title>
        <authorList>
            <person name="Hemp J."/>
            <person name="Ward L.M."/>
            <person name="Pace L.A."/>
            <person name="Fischer W.W."/>
        </authorList>
    </citation>
    <scope>NUCLEOTIDE SEQUENCE [LARGE SCALE GENOMIC DNA]</scope>
    <source>
        <strain evidence="1 2">DSM 7119</strain>
    </source>
</reference>
<comment type="caution">
    <text evidence="1">The sequence shown here is derived from an EMBL/GenBank/DDBJ whole genome shotgun (WGS) entry which is preliminary data.</text>
</comment>
<keyword evidence="2" id="KW-1185">Reference proteome</keyword>
<dbReference type="RefSeq" id="WP_054535249.1">
    <property type="nucleotide sequence ID" value="NZ_LGKP01000022.1"/>
</dbReference>
<gene>
    <name evidence="1" type="ORF">SE18_14910</name>
</gene>
<protein>
    <submittedName>
        <fullName evidence="1">Uncharacterized protein</fullName>
    </submittedName>
</protein>
<proteinExistence type="predicted"/>
<name>A0A0N8GRC9_9CHLR</name>
<dbReference type="Proteomes" id="UP000050277">
    <property type="component" value="Unassembled WGS sequence"/>
</dbReference>
<organism evidence="1 2">
    <name type="scientific">Herpetosiphon geysericola</name>
    <dbReference type="NCBI Taxonomy" id="70996"/>
    <lineage>
        <taxon>Bacteria</taxon>
        <taxon>Bacillati</taxon>
        <taxon>Chloroflexota</taxon>
        <taxon>Chloroflexia</taxon>
        <taxon>Herpetosiphonales</taxon>
        <taxon>Herpetosiphonaceae</taxon>
        <taxon>Herpetosiphon</taxon>
    </lineage>
</organism>
<dbReference type="EMBL" id="LGKP01000022">
    <property type="protein sequence ID" value="KPL86146.1"/>
    <property type="molecule type" value="Genomic_DNA"/>
</dbReference>
<accession>A0A0N8GRC9</accession>